<dbReference type="InterPro" id="IPR036412">
    <property type="entry name" value="HAD-like_sf"/>
</dbReference>
<name>A0AAE3XMR7_9BACT</name>
<proteinExistence type="predicted"/>
<keyword evidence="2" id="KW-1185">Reference proteome</keyword>
<dbReference type="AlphaFoldDB" id="A0AAE3XMR7"/>
<dbReference type="EMBL" id="JAVDQD010000005">
    <property type="protein sequence ID" value="MDR6240771.1"/>
    <property type="molecule type" value="Genomic_DNA"/>
</dbReference>
<reference evidence="1" key="1">
    <citation type="submission" date="2023-07" db="EMBL/GenBank/DDBJ databases">
        <title>Genomic Encyclopedia of Type Strains, Phase IV (KMG-IV): sequencing the most valuable type-strain genomes for metagenomic binning, comparative biology and taxonomic classification.</title>
        <authorList>
            <person name="Goeker M."/>
        </authorList>
    </citation>
    <scope>NUCLEOTIDE SEQUENCE</scope>
    <source>
        <strain evidence="1">DSM 26174</strain>
    </source>
</reference>
<dbReference type="RefSeq" id="WP_309940994.1">
    <property type="nucleotide sequence ID" value="NZ_AP025306.1"/>
</dbReference>
<comment type="caution">
    <text evidence="1">The sequence shown here is derived from an EMBL/GenBank/DDBJ whole genome shotgun (WGS) entry which is preliminary data.</text>
</comment>
<gene>
    <name evidence="1" type="ORF">HNQ88_003847</name>
</gene>
<dbReference type="SUPFAM" id="SSF56784">
    <property type="entry name" value="HAD-like"/>
    <property type="match status" value="1"/>
</dbReference>
<protein>
    <submittedName>
        <fullName evidence="1">Uncharacterized protein</fullName>
    </submittedName>
</protein>
<evidence type="ECO:0000313" key="2">
    <source>
        <dbReference type="Proteomes" id="UP001185092"/>
    </source>
</evidence>
<evidence type="ECO:0000313" key="1">
    <source>
        <dbReference type="EMBL" id="MDR6240771.1"/>
    </source>
</evidence>
<accession>A0AAE3XMR7</accession>
<dbReference type="Proteomes" id="UP001185092">
    <property type="component" value="Unassembled WGS sequence"/>
</dbReference>
<organism evidence="1 2">
    <name type="scientific">Aureibacter tunicatorum</name>
    <dbReference type="NCBI Taxonomy" id="866807"/>
    <lineage>
        <taxon>Bacteria</taxon>
        <taxon>Pseudomonadati</taxon>
        <taxon>Bacteroidota</taxon>
        <taxon>Cytophagia</taxon>
        <taxon>Cytophagales</taxon>
        <taxon>Persicobacteraceae</taxon>
        <taxon>Aureibacter</taxon>
    </lineage>
</organism>
<sequence length="149" mass="17608">MRVSFDLDGTLIPLSFVFPTYSRSILHKVLGIEPMRAGFMDVYYFLKANNCQVGIYTTSYRSQMKIYCWMLAYGLKPDFIINEKLNRKTLYEKGLGISKYPPAFEIDVHIDDQKGVMMESDKYDFKILLLDEKESKWKQVVIDYFSRFF</sequence>